<dbReference type="CDD" id="cd15489">
    <property type="entry name" value="PHD_SF"/>
    <property type="match status" value="1"/>
</dbReference>
<feature type="region of interest" description="Disordered" evidence="1">
    <location>
        <begin position="1"/>
        <end position="24"/>
    </location>
</feature>
<dbReference type="RefSeq" id="XP_018486556.1">
    <property type="nucleotide sequence ID" value="XM_018631054.2"/>
</dbReference>
<keyword evidence="2" id="KW-1185">Reference proteome</keyword>
<evidence type="ECO:0000256" key="1">
    <source>
        <dbReference type="SAM" id="MobiDB-lite"/>
    </source>
</evidence>
<dbReference type="SUPFAM" id="SSF57903">
    <property type="entry name" value="FYVE/PHD zinc finger"/>
    <property type="match status" value="1"/>
</dbReference>
<dbReference type="PROSITE" id="PS01359">
    <property type="entry name" value="ZF_PHD_1"/>
    <property type="match status" value="1"/>
</dbReference>
<feature type="compositionally biased region" description="Low complexity" evidence="1">
    <location>
        <begin position="515"/>
        <end position="526"/>
    </location>
</feature>
<name>A0A6J0P2F6_RAPSA</name>
<feature type="compositionally biased region" description="Polar residues" evidence="1">
    <location>
        <begin position="650"/>
        <end position="670"/>
    </location>
</feature>
<feature type="region of interest" description="Disordered" evidence="1">
    <location>
        <begin position="218"/>
        <end position="241"/>
    </location>
</feature>
<sequence>MDVDVPVNGNGGEPMSPPPLPAKKRRFNEDMNRVAEIVLVLSALGRMRGGKAPTEMELELMVEARSKLAEMCQEFTPKDIIGGGDVRGVIEDLGLNRNGQRLGFRAPEISISEKLSLGKRKMEEAKQFLTPMVSHLSRPNNGVASPGLGKSVSVANKCTSGEGTAVNPAGSHLRPKMVLNGAAPQGTGVPANYYAGSWSTQPQSTISLVSAPSKKVPIQSSVRVRDPTSRPVMSQAPHGTFPVTNQPMQGVQYGQTSSFQNNHSVVAKIVHNVLHPRVKQSPVWIPPSRDYMSSAMTCQMCEVTIIEVETVLICDACEKAYHLKCLKANNLKGVPKSEWHCSKCVHAANGKPFPPKYGRAVNTASAKKVGSVDTKVNLQKPIVTTGPRVQNVPGFVAGAATTSRSVTASVNANTTAMTTNTGTQSFKDSLIRCSNSPALASLTKTPNRTAIANKSTGINNGFISKTLKPGGTMSSSTSPLPVGNLVPVNAISNATLSAPVTCSLVAEAPSVTGNGDSSSSASGAADQSMRKTELTTQAQALTVTSSGNSQPEVSQSETAKPTEDAAIGQSLKADDGLQAPMENVSRCESPSESLNDKTTPVNGQESSKDATEEVASETCQNHSTETPTAVESDHDLKMTAEPSMPKENPAYQTEETASQPPSVSSNCQSQTEKETANARDTVQNAPGDSQEGKVLNGLDARHNEQPSDP</sequence>
<feature type="compositionally biased region" description="Polar residues" evidence="1">
    <location>
        <begin position="534"/>
        <end position="559"/>
    </location>
</feature>
<dbReference type="PANTHER" id="PTHR47527">
    <property type="entry name" value="RING/FYVE/PHD ZINC FINGER SUPERFAMILY PROTEIN"/>
    <property type="match status" value="1"/>
</dbReference>
<dbReference type="InterPro" id="IPR019787">
    <property type="entry name" value="Znf_PHD-finger"/>
</dbReference>
<evidence type="ECO:0000313" key="3">
    <source>
        <dbReference type="RefSeq" id="XP_018486556.1"/>
    </source>
</evidence>
<evidence type="ECO:0000313" key="2">
    <source>
        <dbReference type="Proteomes" id="UP000504610"/>
    </source>
</evidence>
<dbReference type="Proteomes" id="UP000504610">
    <property type="component" value="Chromosome 5"/>
</dbReference>
<dbReference type="Gene3D" id="3.30.40.10">
    <property type="entry name" value="Zinc/RING finger domain, C3HC4 (zinc finger)"/>
    <property type="match status" value="1"/>
</dbReference>
<dbReference type="GeneID" id="108857121"/>
<reference evidence="2" key="1">
    <citation type="journal article" date="2019" name="Database">
        <title>The radish genome database (RadishGD): an integrated information resource for radish genomics.</title>
        <authorList>
            <person name="Yu H.J."/>
            <person name="Baek S."/>
            <person name="Lee Y.J."/>
            <person name="Cho A."/>
            <person name="Mun J.H."/>
        </authorList>
    </citation>
    <scope>NUCLEOTIDE SEQUENCE [LARGE SCALE GENOMIC DNA]</scope>
    <source>
        <strain evidence="2">cv. WK10039</strain>
    </source>
</reference>
<accession>A0A6J0P2F6</accession>
<feature type="compositionally biased region" description="Polar residues" evidence="1">
    <location>
        <begin position="617"/>
        <end position="629"/>
    </location>
</feature>
<feature type="compositionally biased region" description="Polar residues" evidence="1">
    <location>
        <begin position="678"/>
        <end position="687"/>
    </location>
</feature>
<dbReference type="Pfam" id="PF25073">
    <property type="entry name" value="DUF7797"/>
    <property type="match status" value="1"/>
</dbReference>
<dbReference type="InterPro" id="IPR019786">
    <property type="entry name" value="Zinc_finger_PHD-type_CS"/>
</dbReference>
<gene>
    <name evidence="3" type="primary">LOC108857121</name>
</gene>
<dbReference type="InterPro" id="IPR056699">
    <property type="entry name" value="DUF7797"/>
</dbReference>
<feature type="compositionally biased region" description="Basic and acidic residues" evidence="1">
    <location>
        <begin position="699"/>
        <end position="709"/>
    </location>
</feature>
<dbReference type="InterPro" id="IPR001965">
    <property type="entry name" value="Znf_PHD"/>
</dbReference>
<dbReference type="KEGG" id="rsz:108857121"/>
<reference evidence="3" key="2">
    <citation type="submission" date="2025-08" db="UniProtKB">
        <authorList>
            <consortium name="RefSeq"/>
        </authorList>
    </citation>
    <scope>IDENTIFICATION</scope>
    <source>
        <tissue evidence="3">Leaf</tissue>
    </source>
</reference>
<proteinExistence type="predicted"/>
<dbReference type="PANTHER" id="PTHR47527:SF5">
    <property type="entry name" value="PHD-TYPE DOMAIN-CONTAINING PROTEIN"/>
    <property type="match status" value="1"/>
</dbReference>
<dbReference type="InterPro" id="IPR011011">
    <property type="entry name" value="Znf_FYVE_PHD"/>
</dbReference>
<dbReference type="AlphaFoldDB" id="A0A6J0P2F6"/>
<protein>
    <submittedName>
        <fullName evidence="3">PHD finger protein At3g20280</fullName>
    </submittedName>
</protein>
<feature type="compositionally biased region" description="Polar residues" evidence="1">
    <location>
        <begin position="586"/>
        <end position="605"/>
    </location>
</feature>
<dbReference type="InterPro" id="IPR013083">
    <property type="entry name" value="Znf_RING/FYVE/PHD"/>
</dbReference>
<dbReference type="SMART" id="SM00249">
    <property type="entry name" value="PHD"/>
    <property type="match status" value="1"/>
</dbReference>
<dbReference type="Pfam" id="PF00628">
    <property type="entry name" value="PHD"/>
    <property type="match status" value="1"/>
</dbReference>
<dbReference type="PROSITE" id="PS50016">
    <property type="entry name" value="ZF_PHD_2"/>
    <property type="match status" value="1"/>
</dbReference>
<dbReference type="OrthoDB" id="787137at2759"/>
<feature type="region of interest" description="Disordered" evidence="1">
    <location>
        <begin position="510"/>
        <end position="709"/>
    </location>
</feature>
<organism evidence="2 3">
    <name type="scientific">Raphanus sativus</name>
    <name type="common">Radish</name>
    <name type="synonym">Raphanus raphanistrum var. sativus</name>
    <dbReference type="NCBI Taxonomy" id="3726"/>
    <lineage>
        <taxon>Eukaryota</taxon>
        <taxon>Viridiplantae</taxon>
        <taxon>Streptophyta</taxon>
        <taxon>Embryophyta</taxon>
        <taxon>Tracheophyta</taxon>
        <taxon>Spermatophyta</taxon>
        <taxon>Magnoliopsida</taxon>
        <taxon>eudicotyledons</taxon>
        <taxon>Gunneridae</taxon>
        <taxon>Pentapetalae</taxon>
        <taxon>rosids</taxon>
        <taxon>malvids</taxon>
        <taxon>Brassicales</taxon>
        <taxon>Brassicaceae</taxon>
        <taxon>Brassiceae</taxon>
        <taxon>Raphanus</taxon>
    </lineage>
</organism>